<gene>
    <name evidence="1" type="ORF">O6H91_13G017400</name>
</gene>
<sequence length="99" mass="11038">MSKSQEDLKDEKQTDERPGVVLRLDRLPGNEGKSPGQLIHDIVQRDRARAQWIAGRIQEASLAANQEKEKHAGIRDEAERPDKVEGADSAEKQPDQLAS</sequence>
<comment type="caution">
    <text evidence="1">The sequence shown here is derived from an EMBL/GenBank/DDBJ whole genome shotgun (WGS) entry which is preliminary data.</text>
</comment>
<evidence type="ECO:0000313" key="1">
    <source>
        <dbReference type="EMBL" id="KAJ7532737.1"/>
    </source>
</evidence>
<proteinExistence type="predicted"/>
<dbReference type="Proteomes" id="UP001162992">
    <property type="component" value="Chromosome 13"/>
</dbReference>
<protein>
    <submittedName>
        <fullName evidence="1">Uncharacterized protein</fullName>
    </submittedName>
</protein>
<dbReference type="EMBL" id="CM055104">
    <property type="protein sequence ID" value="KAJ7532737.1"/>
    <property type="molecule type" value="Genomic_DNA"/>
</dbReference>
<evidence type="ECO:0000313" key="2">
    <source>
        <dbReference type="Proteomes" id="UP001162992"/>
    </source>
</evidence>
<name>A0ACC2BSI0_DIPCM</name>
<reference evidence="2" key="1">
    <citation type="journal article" date="2024" name="Proc. Natl. Acad. Sci. U.S.A.">
        <title>Extraordinary preservation of gene collinearity over three hundred million years revealed in homosporous lycophytes.</title>
        <authorList>
            <person name="Li C."/>
            <person name="Wickell D."/>
            <person name="Kuo L.Y."/>
            <person name="Chen X."/>
            <person name="Nie B."/>
            <person name="Liao X."/>
            <person name="Peng D."/>
            <person name="Ji J."/>
            <person name="Jenkins J."/>
            <person name="Williams M."/>
            <person name="Shu S."/>
            <person name="Plott C."/>
            <person name="Barry K."/>
            <person name="Rajasekar S."/>
            <person name="Grimwood J."/>
            <person name="Han X."/>
            <person name="Sun S."/>
            <person name="Hou Z."/>
            <person name="He W."/>
            <person name="Dai G."/>
            <person name="Sun C."/>
            <person name="Schmutz J."/>
            <person name="Leebens-Mack J.H."/>
            <person name="Li F.W."/>
            <person name="Wang L."/>
        </authorList>
    </citation>
    <scope>NUCLEOTIDE SEQUENCE [LARGE SCALE GENOMIC DNA]</scope>
    <source>
        <strain evidence="2">cv. PW_Plant_1</strain>
    </source>
</reference>
<organism evidence="1 2">
    <name type="scientific">Diphasiastrum complanatum</name>
    <name type="common">Issler's clubmoss</name>
    <name type="synonym">Lycopodium complanatum</name>
    <dbReference type="NCBI Taxonomy" id="34168"/>
    <lineage>
        <taxon>Eukaryota</taxon>
        <taxon>Viridiplantae</taxon>
        <taxon>Streptophyta</taxon>
        <taxon>Embryophyta</taxon>
        <taxon>Tracheophyta</taxon>
        <taxon>Lycopodiopsida</taxon>
        <taxon>Lycopodiales</taxon>
        <taxon>Lycopodiaceae</taxon>
        <taxon>Lycopodioideae</taxon>
        <taxon>Diphasiastrum</taxon>
    </lineage>
</organism>
<accession>A0ACC2BSI0</accession>
<keyword evidence="2" id="KW-1185">Reference proteome</keyword>